<comment type="subcellular location">
    <subcellularLocation>
        <location evidence="1">Plastid</location>
        <location evidence="1">Chloroplast stroma</location>
    </subcellularLocation>
</comment>
<dbReference type="OrthoDB" id="495716at2759"/>
<dbReference type="GeneID" id="9680386"/>
<feature type="compositionally biased region" description="Polar residues" evidence="6">
    <location>
        <begin position="249"/>
        <end position="258"/>
    </location>
</feature>
<dbReference type="PANTHER" id="PTHR34113:SF2">
    <property type="entry name" value="PROTEIN LIKE EARLY STARVATION, CHLOROPLASTIC"/>
    <property type="match status" value="1"/>
</dbReference>
<feature type="compositionally biased region" description="Basic and acidic residues" evidence="6">
    <location>
        <begin position="209"/>
        <end position="228"/>
    </location>
</feature>
<dbReference type="RefSeq" id="XP_003055734.1">
    <property type="nucleotide sequence ID" value="XM_003055688.1"/>
</dbReference>
<evidence type="ECO:0000313" key="7">
    <source>
        <dbReference type="EMBL" id="EEH60986.1"/>
    </source>
</evidence>
<organism evidence="8">
    <name type="scientific">Micromonas pusilla (strain CCMP1545)</name>
    <name type="common">Picoplanktonic green alga</name>
    <dbReference type="NCBI Taxonomy" id="564608"/>
    <lineage>
        <taxon>Eukaryota</taxon>
        <taxon>Viridiplantae</taxon>
        <taxon>Chlorophyta</taxon>
        <taxon>Mamiellophyceae</taxon>
        <taxon>Mamiellales</taxon>
        <taxon>Mamiellaceae</taxon>
        <taxon>Micromonas</taxon>
    </lineage>
</organism>
<dbReference type="eggNOG" id="ENOG502QSD3">
    <property type="taxonomic scope" value="Eukaryota"/>
</dbReference>
<dbReference type="AlphaFoldDB" id="C1MIW4"/>
<dbReference type="GO" id="GO:2001070">
    <property type="term" value="F:starch binding"/>
    <property type="evidence" value="ECO:0007669"/>
    <property type="project" value="TreeGrafter"/>
</dbReference>
<proteinExistence type="inferred from homology"/>
<dbReference type="GO" id="GO:0009570">
    <property type="term" value="C:chloroplast stroma"/>
    <property type="evidence" value="ECO:0007669"/>
    <property type="project" value="UniProtKB-SubCell"/>
</dbReference>
<keyword evidence="4" id="KW-0809">Transit peptide</keyword>
<evidence type="ECO:0000313" key="8">
    <source>
        <dbReference type="Proteomes" id="UP000001876"/>
    </source>
</evidence>
<evidence type="ECO:0000256" key="4">
    <source>
        <dbReference type="ARBA" id="ARBA00022946"/>
    </source>
</evidence>
<feature type="region of interest" description="Disordered" evidence="6">
    <location>
        <begin position="208"/>
        <end position="261"/>
    </location>
</feature>
<keyword evidence="3" id="KW-0934">Plastid</keyword>
<feature type="compositionally biased region" description="Basic and acidic residues" evidence="6">
    <location>
        <begin position="100"/>
        <end position="109"/>
    </location>
</feature>
<keyword evidence="8" id="KW-1185">Reference proteome</keyword>
<dbReference type="GO" id="GO:0005982">
    <property type="term" value="P:starch metabolic process"/>
    <property type="evidence" value="ECO:0007669"/>
    <property type="project" value="TreeGrafter"/>
</dbReference>
<dbReference type="STRING" id="564608.C1MIW4"/>
<keyword evidence="2" id="KW-0150">Chloroplast</keyword>
<protein>
    <submittedName>
        <fullName evidence="7">Predicted protein</fullName>
    </submittedName>
</protein>
<comment type="similarity">
    <text evidence="5">Belongs to the ESV1 family.</text>
</comment>
<feature type="compositionally biased region" description="Pro residues" evidence="6">
    <location>
        <begin position="693"/>
        <end position="716"/>
    </location>
</feature>
<evidence type="ECO:0000256" key="5">
    <source>
        <dbReference type="ARBA" id="ARBA00038237"/>
    </source>
</evidence>
<dbReference type="Proteomes" id="UP000001876">
    <property type="component" value="Unassembled WGS sequence"/>
</dbReference>
<gene>
    <name evidence="7" type="ORF">MICPUCDRAFT_61736</name>
</gene>
<dbReference type="KEGG" id="mpp:MICPUCDRAFT_61736"/>
<evidence type="ECO:0000256" key="2">
    <source>
        <dbReference type="ARBA" id="ARBA00022528"/>
    </source>
</evidence>
<dbReference type="EMBL" id="GG663735">
    <property type="protein sequence ID" value="EEH60986.1"/>
    <property type="molecule type" value="Genomic_DNA"/>
</dbReference>
<feature type="region of interest" description="Disordered" evidence="6">
    <location>
        <begin position="652"/>
        <end position="716"/>
    </location>
</feature>
<dbReference type="PANTHER" id="PTHR34113">
    <property type="entry name" value="INACTIVE PURPLE ACID PHOSPHATASE-LIKE PROTEIN"/>
    <property type="match status" value="1"/>
</dbReference>
<dbReference type="GO" id="GO:0043036">
    <property type="term" value="C:starch grain"/>
    <property type="evidence" value="ECO:0007669"/>
    <property type="project" value="TreeGrafter"/>
</dbReference>
<feature type="region of interest" description="Disordered" evidence="6">
    <location>
        <begin position="91"/>
        <end position="136"/>
    </location>
</feature>
<sequence>MTAEFTHEYPSASAPAEVISAEEAQRRAQRAQTARPFHSPDDAVDLAKVGREERTAKVLDLFERAATPIGTVERAQAAIAAARAANSTGIFTVQPGVGGRNEDAEKQSVEESQAAAAESAKRNASSSGASESTVPSDYAAQNAANLNLNLQNMDPTTRVKAASAAASEDAAARAAMAMREYNKRAKKFNSEYYGGGGVGSGVATLGGGDLDHKRSRESSRETGGKDIDFSGDFWDWTPPEAPVDFTPQPGGSPTSASSYYPPKMQKKRLEFPTAPAVEREVMLMERAPERTLPQFQSVVEAQNAVLPEFQSVVESGSDEVSQLTSAMNLAAAPGAPAPMMAAPATAEQIAAGASIEASIEDALASAVRELGAGEGAEKEGVLSSGARWWREEGEDKLEGGKVMSWTCIRGTSADGAVEWEERWWKTSDSFTYRELGAVKSGRDSNGQAWQESWKEMYVHEVNKIPYIHREASKWSHTPKGAAWSEGWTEDYRADGTVDRFCEKTGALEDGAAPEDGHGNRWTEKWGEKWDGHGGCIKWTDTWASRDHSEGGMENAPGRSWGEKWEEKWGEGYNEHGRAGSRQGLTWDETMGQHTLKSWGEEHYPDGRLHKYGNSSDGSQYWDTWEDGAGGWWERNPSFGWIEALHHSPDLMNLPLQPRTGGGTGPAKGPNGRKIITPHRSRRGASGGGGAAKPAPPPPPPPPKVDMPPPPPPPPPM</sequence>
<dbReference type="GO" id="GO:2000904">
    <property type="term" value="P:regulation of starch metabolic process"/>
    <property type="evidence" value="ECO:0007669"/>
    <property type="project" value="TreeGrafter"/>
</dbReference>
<evidence type="ECO:0000256" key="3">
    <source>
        <dbReference type="ARBA" id="ARBA00022640"/>
    </source>
</evidence>
<dbReference type="OMA" id="TEDYRAD"/>
<feature type="region of interest" description="Disordered" evidence="6">
    <location>
        <begin position="25"/>
        <end position="44"/>
    </location>
</feature>
<evidence type="ECO:0000256" key="6">
    <source>
        <dbReference type="SAM" id="MobiDB-lite"/>
    </source>
</evidence>
<evidence type="ECO:0000256" key="1">
    <source>
        <dbReference type="ARBA" id="ARBA00004470"/>
    </source>
</evidence>
<reference evidence="7 8" key="1">
    <citation type="journal article" date="2009" name="Science">
        <title>Green evolution and dynamic adaptations revealed by genomes of the marine picoeukaryotes Micromonas.</title>
        <authorList>
            <person name="Worden A.Z."/>
            <person name="Lee J.H."/>
            <person name="Mock T."/>
            <person name="Rouze P."/>
            <person name="Simmons M.P."/>
            <person name="Aerts A.L."/>
            <person name="Allen A.E."/>
            <person name="Cuvelier M.L."/>
            <person name="Derelle E."/>
            <person name="Everett M.V."/>
            <person name="Foulon E."/>
            <person name="Grimwood J."/>
            <person name="Gundlach H."/>
            <person name="Henrissat B."/>
            <person name="Napoli C."/>
            <person name="McDonald S.M."/>
            <person name="Parker M.S."/>
            <person name="Rombauts S."/>
            <person name="Salamov A."/>
            <person name="Von Dassow P."/>
            <person name="Badger J.H."/>
            <person name="Coutinho P.M."/>
            <person name="Demir E."/>
            <person name="Dubchak I."/>
            <person name="Gentemann C."/>
            <person name="Eikrem W."/>
            <person name="Gready J.E."/>
            <person name="John U."/>
            <person name="Lanier W."/>
            <person name="Lindquist E.A."/>
            <person name="Lucas S."/>
            <person name="Mayer K.F."/>
            <person name="Moreau H."/>
            <person name="Not F."/>
            <person name="Otillar R."/>
            <person name="Panaud O."/>
            <person name="Pangilinan J."/>
            <person name="Paulsen I."/>
            <person name="Piegu B."/>
            <person name="Poliakov A."/>
            <person name="Robbens S."/>
            <person name="Schmutz J."/>
            <person name="Toulza E."/>
            <person name="Wyss T."/>
            <person name="Zelensky A."/>
            <person name="Zhou K."/>
            <person name="Armbrust E.V."/>
            <person name="Bhattacharya D."/>
            <person name="Goodenough U.W."/>
            <person name="Van de Peer Y."/>
            <person name="Grigoriev I.V."/>
        </authorList>
    </citation>
    <scope>NUCLEOTIDE SEQUENCE [LARGE SCALE GENOMIC DNA]</scope>
    <source>
        <strain evidence="7 8">CCMP1545</strain>
    </source>
</reference>
<accession>C1MIW4</accession>
<feature type="compositionally biased region" description="Low complexity" evidence="6">
    <location>
        <begin position="110"/>
        <end position="127"/>
    </location>
</feature>
<dbReference type="InterPro" id="IPR052495">
    <property type="entry name" value="Alpha-glucan_binding_chloro"/>
</dbReference>
<name>C1MIW4_MICPC</name>